<proteinExistence type="predicted"/>
<dbReference type="Pfam" id="PF04392">
    <property type="entry name" value="ABC_sub_bind"/>
    <property type="match status" value="1"/>
</dbReference>
<dbReference type="CDD" id="cd06325">
    <property type="entry name" value="PBP1_ABC_unchar_transporter"/>
    <property type="match status" value="1"/>
</dbReference>
<reference evidence="1 2" key="1">
    <citation type="journal article" date="2019" name="Nat. Microbiol.">
        <title>Mediterranean grassland soil C-N compound turnover is dependent on rainfall and depth, and is mediated by genomically divergent microorganisms.</title>
        <authorList>
            <person name="Diamond S."/>
            <person name="Andeer P.F."/>
            <person name="Li Z."/>
            <person name="Crits-Christoph A."/>
            <person name="Burstein D."/>
            <person name="Anantharaman K."/>
            <person name="Lane K.R."/>
            <person name="Thomas B.C."/>
            <person name="Pan C."/>
            <person name="Northen T.R."/>
            <person name="Banfield J.F."/>
        </authorList>
    </citation>
    <scope>NUCLEOTIDE SEQUENCE [LARGE SCALE GENOMIC DNA]</scope>
    <source>
        <strain evidence="1">WS_4</strain>
    </source>
</reference>
<accession>A0A538SVG6</accession>
<dbReference type="PANTHER" id="PTHR35271:SF1">
    <property type="entry name" value="ABC TRANSPORTER, SUBSTRATE-BINDING LIPOPROTEIN"/>
    <property type="match status" value="1"/>
</dbReference>
<gene>
    <name evidence="1" type="ORF">E6K74_03425</name>
</gene>
<organism evidence="1 2">
    <name type="scientific">Eiseniibacteriota bacterium</name>
    <dbReference type="NCBI Taxonomy" id="2212470"/>
    <lineage>
        <taxon>Bacteria</taxon>
        <taxon>Candidatus Eiseniibacteriota</taxon>
    </lineage>
</organism>
<comment type="caution">
    <text evidence="1">The sequence shown here is derived from an EMBL/GenBank/DDBJ whole genome shotgun (WGS) entry which is preliminary data.</text>
</comment>
<evidence type="ECO:0000313" key="2">
    <source>
        <dbReference type="Proteomes" id="UP000319829"/>
    </source>
</evidence>
<dbReference type="Proteomes" id="UP000319829">
    <property type="component" value="Unassembled WGS sequence"/>
</dbReference>
<protein>
    <submittedName>
        <fullName evidence="1">ABC transporter substrate-binding protein</fullName>
    </submittedName>
</protein>
<dbReference type="PANTHER" id="PTHR35271">
    <property type="entry name" value="ABC TRANSPORTER, SUBSTRATE-BINDING LIPOPROTEIN-RELATED"/>
    <property type="match status" value="1"/>
</dbReference>
<dbReference type="EMBL" id="VBOU01000030">
    <property type="protein sequence ID" value="TMQ55369.1"/>
    <property type="molecule type" value="Genomic_DNA"/>
</dbReference>
<name>A0A538SVG6_UNCEI</name>
<dbReference type="InterPro" id="IPR007487">
    <property type="entry name" value="ABC_transpt-TYRBP-like"/>
</dbReference>
<dbReference type="Gene3D" id="3.40.50.2300">
    <property type="match status" value="2"/>
</dbReference>
<evidence type="ECO:0000313" key="1">
    <source>
        <dbReference type="EMBL" id="TMQ55369.1"/>
    </source>
</evidence>
<sequence length="322" mass="34454">MKRRVFVTGFAGLLAAPRAAEAQPAGKVPRIGFLSDSRQPWDEGFRQGLRELGYVAGHNITIEYRYGEGKFERLPGLAAELVRLNVDLVVAGGTQATSSAKQATGVIPIVMGVSADPVGNGFVASLARPGGNITGLTSLSPDLSGKRLALLKEIVPRLSRVSVLWNSVNPDNASQLREAEAAANALGVQLLPIGVRSSNEFDKAFSVINNARADVLYTLGDSLFANNRKRIVDFAAKNQLASMFSTRQAVEAGGLVSYGTDFVDLFRRAAIYVDKILKGAKPADLPIEQPTKFELVINLKTAKALGLTILPSLLLRADQVIE</sequence>
<dbReference type="AlphaFoldDB" id="A0A538SVG6"/>